<gene>
    <name evidence="1" type="ORF">PCOR1329_LOCUS19763</name>
</gene>
<organism evidence="1 2">
    <name type="scientific">Prorocentrum cordatum</name>
    <dbReference type="NCBI Taxonomy" id="2364126"/>
    <lineage>
        <taxon>Eukaryota</taxon>
        <taxon>Sar</taxon>
        <taxon>Alveolata</taxon>
        <taxon>Dinophyceae</taxon>
        <taxon>Prorocentrales</taxon>
        <taxon>Prorocentraceae</taxon>
        <taxon>Prorocentrum</taxon>
    </lineage>
</organism>
<evidence type="ECO:0000313" key="2">
    <source>
        <dbReference type="Proteomes" id="UP001189429"/>
    </source>
</evidence>
<keyword evidence="2" id="KW-1185">Reference proteome</keyword>
<reference evidence="1" key="1">
    <citation type="submission" date="2023-10" db="EMBL/GenBank/DDBJ databases">
        <authorList>
            <person name="Chen Y."/>
            <person name="Shah S."/>
            <person name="Dougan E. K."/>
            <person name="Thang M."/>
            <person name="Chan C."/>
        </authorList>
    </citation>
    <scope>NUCLEOTIDE SEQUENCE [LARGE SCALE GENOMIC DNA]</scope>
</reference>
<comment type="caution">
    <text evidence="1">The sequence shown here is derived from an EMBL/GenBank/DDBJ whole genome shotgun (WGS) entry which is preliminary data.</text>
</comment>
<name>A0ABN9RDG7_9DINO</name>
<dbReference type="Proteomes" id="UP001189429">
    <property type="component" value="Unassembled WGS sequence"/>
</dbReference>
<protein>
    <recommendedName>
        <fullName evidence="3">Mitochondrial pyruvate carrier</fullName>
    </recommendedName>
</protein>
<sequence length="276" mass="29208">MEAIRNAIPETPVIVAGAVGGPSVMFAVTPFRNGLTLGATNTRAGAMELYGSVFARGLAGGWTGGIYPAIAGCPQFLCLGPAYHFYAAFVGTAGGVVLTSLTESGIVFGAETCNAQMAKNAKAPGSIKNVHNSMKPWGTGFSIHFARNVIATAGLRIFAQPCTWAVEKATGKSNAMTTLGGDFVGLRNVCAACLSAPVHQLYGFTVTTPELADLPSAERRARAVQFLKDQYLLPGTSRLSPVVPRDLFMRSMYVAVAYTMYSTLERTLVAKWPRSQ</sequence>
<accession>A0ABN9RDG7</accession>
<proteinExistence type="predicted"/>
<dbReference type="EMBL" id="CAUYUJ010006335">
    <property type="protein sequence ID" value="CAK0817038.1"/>
    <property type="molecule type" value="Genomic_DNA"/>
</dbReference>
<evidence type="ECO:0008006" key="3">
    <source>
        <dbReference type="Google" id="ProtNLM"/>
    </source>
</evidence>
<evidence type="ECO:0000313" key="1">
    <source>
        <dbReference type="EMBL" id="CAK0817038.1"/>
    </source>
</evidence>